<proteinExistence type="predicted"/>
<gene>
    <name evidence="1" type="ORF">GCM10009575_057900</name>
</gene>
<sequence length="99" mass="10475">MGFPITKYVRYGERHGTLASVRPCGELRLLRAVRHGDGLPGLPRDPWMSADTLPAFGFCNGCPDVSMDAHSLYVEKAWAAAGVTIVACACSPDPPSSAG</sequence>
<organism evidence="1 2">
    <name type="scientific">Streptomyces rhizosphaericus</name>
    <dbReference type="NCBI Taxonomy" id="114699"/>
    <lineage>
        <taxon>Bacteria</taxon>
        <taxon>Bacillati</taxon>
        <taxon>Actinomycetota</taxon>
        <taxon>Actinomycetes</taxon>
        <taxon>Kitasatosporales</taxon>
        <taxon>Streptomycetaceae</taxon>
        <taxon>Streptomyces</taxon>
        <taxon>Streptomyces violaceusniger group</taxon>
    </lineage>
</organism>
<keyword evidence="2" id="KW-1185">Reference proteome</keyword>
<dbReference type="EMBL" id="BAAAID010000042">
    <property type="protein sequence ID" value="GAA0942009.1"/>
    <property type="molecule type" value="Genomic_DNA"/>
</dbReference>
<name>A0ABN1QFJ6_9ACTN</name>
<protein>
    <submittedName>
        <fullName evidence="1">Uncharacterized protein</fullName>
    </submittedName>
</protein>
<accession>A0ABN1QFJ6</accession>
<evidence type="ECO:0000313" key="2">
    <source>
        <dbReference type="Proteomes" id="UP001500418"/>
    </source>
</evidence>
<dbReference type="Proteomes" id="UP001500418">
    <property type="component" value="Unassembled WGS sequence"/>
</dbReference>
<comment type="caution">
    <text evidence="1">The sequence shown here is derived from an EMBL/GenBank/DDBJ whole genome shotgun (WGS) entry which is preliminary data.</text>
</comment>
<evidence type="ECO:0000313" key="1">
    <source>
        <dbReference type="EMBL" id="GAA0942009.1"/>
    </source>
</evidence>
<reference evidence="1 2" key="1">
    <citation type="journal article" date="2019" name="Int. J. Syst. Evol. Microbiol.">
        <title>The Global Catalogue of Microorganisms (GCM) 10K type strain sequencing project: providing services to taxonomists for standard genome sequencing and annotation.</title>
        <authorList>
            <consortium name="The Broad Institute Genomics Platform"/>
            <consortium name="The Broad Institute Genome Sequencing Center for Infectious Disease"/>
            <person name="Wu L."/>
            <person name="Ma J."/>
        </authorList>
    </citation>
    <scope>NUCLEOTIDE SEQUENCE [LARGE SCALE GENOMIC DNA]</scope>
    <source>
        <strain evidence="1 2">JCM 11444</strain>
    </source>
</reference>